<dbReference type="AlphaFoldDB" id="X1V603"/>
<gene>
    <name evidence="1" type="ORF">S12H4_41570</name>
</gene>
<comment type="caution">
    <text evidence="1">The sequence shown here is derived from an EMBL/GenBank/DDBJ whole genome shotgun (WGS) entry which is preliminary data.</text>
</comment>
<accession>X1V603</accession>
<name>X1V603_9ZZZZ</name>
<dbReference type="EMBL" id="BARW01025349">
    <property type="protein sequence ID" value="GAJ07606.1"/>
    <property type="molecule type" value="Genomic_DNA"/>
</dbReference>
<organism evidence="1">
    <name type="scientific">marine sediment metagenome</name>
    <dbReference type="NCBI Taxonomy" id="412755"/>
    <lineage>
        <taxon>unclassified sequences</taxon>
        <taxon>metagenomes</taxon>
        <taxon>ecological metagenomes</taxon>
    </lineage>
</organism>
<sequence>YTSGLAANHSQVRAGRWSIREDFVKGEIIEAMFERLKTRMTFTTILMKEPSISKKHFYIIKWYAILMAKVL</sequence>
<feature type="non-terminal residue" evidence="1">
    <location>
        <position position="1"/>
    </location>
</feature>
<proteinExistence type="predicted"/>
<protein>
    <submittedName>
        <fullName evidence="1">Uncharacterized protein</fullName>
    </submittedName>
</protein>
<evidence type="ECO:0000313" key="1">
    <source>
        <dbReference type="EMBL" id="GAJ07606.1"/>
    </source>
</evidence>
<reference evidence="1" key="1">
    <citation type="journal article" date="2014" name="Front. Microbiol.">
        <title>High frequency of phylogenetically diverse reductive dehalogenase-homologous genes in deep subseafloor sedimentary metagenomes.</title>
        <authorList>
            <person name="Kawai M."/>
            <person name="Futagami T."/>
            <person name="Toyoda A."/>
            <person name="Takaki Y."/>
            <person name="Nishi S."/>
            <person name="Hori S."/>
            <person name="Arai W."/>
            <person name="Tsubouchi T."/>
            <person name="Morono Y."/>
            <person name="Uchiyama I."/>
            <person name="Ito T."/>
            <person name="Fujiyama A."/>
            <person name="Inagaki F."/>
            <person name="Takami H."/>
        </authorList>
    </citation>
    <scope>NUCLEOTIDE SEQUENCE</scope>
    <source>
        <strain evidence="1">Expedition CK06-06</strain>
    </source>
</reference>